<dbReference type="EMBL" id="CM044701">
    <property type="protein sequence ID" value="KAI5683756.1"/>
    <property type="molecule type" value="Genomic_DNA"/>
</dbReference>
<accession>A0ACC0CG73</accession>
<gene>
    <name evidence="1" type="ORF">M9H77_04984</name>
</gene>
<keyword evidence="2" id="KW-1185">Reference proteome</keyword>
<reference evidence="2" key="1">
    <citation type="journal article" date="2023" name="Nat. Plants">
        <title>Single-cell RNA sequencing provides a high-resolution roadmap for understanding the multicellular compartmentation of specialized metabolism.</title>
        <authorList>
            <person name="Sun S."/>
            <person name="Shen X."/>
            <person name="Li Y."/>
            <person name="Li Y."/>
            <person name="Wang S."/>
            <person name="Li R."/>
            <person name="Zhang H."/>
            <person name="Shen G."/>
            <person name="Guo B."/>
            <person name="Wei J."/>
            <person name="Xu J."/>
            <person name="St-Pierre B."/>
            <person name="Chen S."/>
            <person name="Sun C."/>
        </authorList>
    </citation>
    <scope>NUCLEOTIDE SEQUENCE [LARGE SCALE GENOMIC DNA]</scope>
</reference>
<evidence type="ECO:0000313" key="2">
    <source>
        <dbReference type="Proteomes" id="UP001060085"/>
    </source>
</evidence>
<comment type="caution">
    <text evidence="1">The sequence shown here is derived from an EMBL/GenBank/DDBJ whole genome shotgun (WGS) entry which is preliminary data.</text>
</comment>
<dbReference type="Proteomes" id="UP001060085">
    <property type="component" value="Linkage Group LG01"/>
</dbReference>
<protein>
    <submittedName>
        <fullName evidence="1">Uncharacterized protein</fullName>
    </submittedName>
</protein>
<evidence type="ECO:0000313" key="1">
    <source>
        <dbReference type="EMBL" id="KAI5683756.1"/>
    </source>
</evidence>
<name>A0ACC0CG73_CATRO</name>
<proteinExistence type="predicted"/>
<organism evidence="1 2">
    <name type="scientific">Catharanthus roseus</name>
    <name type="common">Madagascar periwinkle</name>
    <name type="synonym">Vinca rosea</name>
    <dbReference type="NCBI Taxonomy" id="4058"/>
    <lineage>
        <taxon>Eukaryota</taxon>
        <taxon>Viridiplantae</taxon>
        <taxon>Streptophyta</taxon>
        <taxon>Embryophyta</taxon>
        <taxon>Tracheophyta</taxon>
        <taxon>Spermatophyta</taxon>
        <taxon>Magnoliopsida</taxon>
        <taxon>eudicotyledons</taxon>
        <taxon>Gunneridae</taxon>
        <taxon>Pentapetalae</taxon>
        <taxon>asterids</taxon>
        <taxon>lamiids</taxon>
        <taxon>Gentianales</taxon>
        <taxon>Apocynaceae</taxon>
        <taxon>Rauvolfioideae</taxon>
        <taxon>Vinceae</taxon>
        <taxon>Catharanthinae</taxon>
        <taxon>Catharanthus</taxon>
    </lineage>
</organism>
<sequence>MGEENQVILRGMWASTYGKRVELALKIKGIPFEYVEEDLQNKSPLLLKYNPVYKKIPILVHNGKPISESLIIIEYIDETWKNEPRLLPDDPYERAKVRFWAGYIQLILETIGKLFNSEKKNEQEKWIEELYQKQRILEDGIKDLFPAGGIISEKLGLLDIIMVATFGAYKAQEEVLGFKTLDSERNPLLFSWVEALMKLPVVKEIVPPYEKLMGEENKIVLHGMWASPYVKRVELALKSKGIPFEYVEEDLRNKSPLLLQYNPVYKKVPVLVHKGKPISESLIIIEYIDENWKNKPRLLPDDPYKRAKVRFWAGYIQQMLETTRELFNPEKELQEKGLEEVYQKLQILEDGMKDMFPGGVPEVNTENLGLLDIMMAASFGAYRSYEEVLGMKTLDPERNPLLFSWVEALIKLPVVKEIIPPHEKLVGLLEVLKHGGFRISNK</sequence>